<keyword evidence="1" id="KW-0812">Transmembrane</keyword>
<evidence type="ECO:0000256" key="1">
    <source>
        <dbReference type="SAM" id="Phobius"/>
    </source>
</evidence>
<feature type="transmembrane region" description="Helical" evidence="1">
    <location>
        <begin position="25"/>
        <end position="48"/>
    </location>
</feature>
<gene>
    <name evidence="2" type="ORF">L228DRAFT_2315</name>
</gene>
<dbReference type="GeneID" id="28895706"/>
<accession>A0A165JAP4</accession>
<evidence type="ECO:0000313" key="2">
    <source>
        <dbReference type="EMBL" id="KZF25980.1"/>
    </source>
</evidence>
<dbReference type="InParanoid" id="A0A165JAP4"/>
<keyword evidence="1" id="KW-0472">Membrane</keyword>
<dbReference type="Proteomes" id="UP000076632">
    <property type="component" value="Unassembled WGS sequence"/>
</dbReference>
<dbReference type="RefSeq" id="XP_018191535.1">
    <property type="nucleotide sequence ID" value="XM_018330569.1"/>
</dbReference>
<dbReference type="AlphaFoldDB" id="A0A165JAP4"/>
<protein>
    <submittedName>
        <fullName evidence="2">Uncharacterized protein</fullName>
    </submittedName>
</protein>
<reference evidence="2 3" key="1">
    <citation type="journal article" date="2016" name="Fungal Biol.">
        <title>The genome of Xylona heveae provides a window into fungal endophytism.</title>
        <authorList>
            <person name="Gazis R."/>
            <person name="Kuo A."/>
            <person name="Riley R."/>
            <person name="LaButti K."/>
            <person name="Lipzen A."/>
            <person name="Lin J."/>
            <person name="Amirebrahimi M."/>
            <person name="Hesse C.N."/>
            <person name="Spatafora J.W."/>
            <person name="Henrissat B."/>
            <person name="Hainaut M."/>
            <person name="Grigoriev I.V."/>
            <person name="Hibbett D.S."/>
        </authorList>
    </citation>
    <scope>NUCLEOTIDE SEQUENCE [LARGE SCALE GENOMIC DNA]</scope>
    <source>
        <strain evidence="2 3">TC161</strain>
    </source>
</reference>
<keyword evidence="1" id="KW-1133">Transmembrane helix</keyword>
<evidence type="ECO:0000313" key="3">
    <source>
        <dbReference type="Proteomes" id="UP000076632"/>
    </source>
</evidence>
<proteinExistence type="predicted"/>
<dbReference type="EMBL" id="KV407454">
    <property type="protein sequence ID" value="KZF25980.1"/>
    <property type="molecule type" value="Genomic_DNA"/>
</dbReference>
<organism evidence="2 3">
    <name type="scientific">Xylona heveae (strain CBS 132557 / TC161)</name>
    <dbReference type="NCBI Taxonomy" id="1328760"/>
    <lineage>
        <taxon>Eukaryota</taxon>
        <taxon>Fungi</taxon>
        <taxon>Dikarya</taxon>
        <taxon>Ascomycota</taxon>
        <taxon>Pezizomycotina</taxon>
        <taxon>Xylonomycetes</taxon>
        <taxon>Xylonales</taxon>
        <taxon>Xylonaceae</taxon>
        <taxon>Xylona</taxon>
    </lineage>
</organism>
<keyword evidence="3" id="KW-1185">Reference proteome</keyword>
<sequence>MFASLSSSNSSLSLLHSALWLSVQWFWSFTFFVLLYLLLPFCLSIGLLRDYTMFHVHVQHPTSYNLHAISENQIP</sequence>
<name>A0A165JAP4_XYLHT</name>